<dbReference type="PaxDb" id="2903-EOD20703"/>
<evidence type="ECO:0000313" key="4">
    <source>
        <dbReference type="Proteomes" id="UP000013827"/>
    </source>
</evidence>
<reference evidence="4" key="1">
    <citation type="journal article" date="2013" name="Nature">
        <title>Pan genome of the phytoplankton Emiliania underpins its global distribution.</title>
        <authorList>
            <person name="Read B.A."/>
            <person name="Kegel J."/>
            <person name="Klute M.J."/>
            <person name="Kuo A."/>
            <person name="Lefebvre S.C."/>
            <person name="Maumus F."/>
            <person name="Mayer C."/>
            <person name="Miller J."/>
            <person name="Monier A."/>
            <person name="Salamov A."/>
            <person name="Young J."/>
            <person name="Aguilar M."/>
            <person name="Claverie J.M."/>
            <person name="Frickenhaus S."/>
            <person name="Gonzalez K."/>
            <person name="Herman E.K."/>
            <person name="Lin Y.C."/>
            <person name="Napier J."/>
            <person name="Ogata H."/>
            <person name="Sarno A.F."/>
            <person name="Shmutz J."/>
            <person name="Schroeder D."/>
            <person name="de Vargas C."/>
            <person name="Verret F."/>
            <person name="von Dassow P."/>
            <person name="Valentin K."/>
            <person name="Van de Peer Y."/>
            <person name="Wheeler G."/>
            <person name="Dacks J.B."/>
            <person name="Delwiche C.F."/>
            <person name="Dyhrman S.T."/>
            <person name="Glockner G."/>
            <person name="John U."/>
            <person name="Richards T."/>
            <person name="Worden A.Z."/>
            <person name="Zhang X."/>
            <person name="Grigoriev I.V."/>
            <person name="Allen A.E."/>
            <person name="Bidle K."/>
            <person name="Borodovsky M."/>
            <person name="Bowler C."/>
            <person name="Brownlee C."/>
            <person name="Cock J.M."/>
            <person name="Elias M."/>
            <person name="Gladyshev V.N."/>
            <person name="Groth M."/>
            <person name="Guda C."/>
            <person name="Hadaegh A."/>
            <person name="Iglesias-Rodriguez M.D."/>
            <person name="Jenkins J."/>
            <person name="Jones B.M."/>
            <person name="Lawson T."/>
            <person name="Leese F."/>
            <person name="Lindquist E."/>
            <person name="Lobanov A."/>
            <person name="Lomsadze A."/>
            <person name="Malik S.B."/>
            <person name="Marsh M.E."/>
            <person name="Mackinder L."/>
            <person name="Mock T."/>
            <person name="Mueller-Roeber B."/>
            <person name="Pagarete A."/>
            <person name="Parker M."/>
            <person name="Probert I."/>
            <person name="Quesneville H."/>
            <person name="Raines C."/>
            <person name="Rensing S.A."/>
            <person name="Riano-Pachon D.M."/>
            <person name="Richier S."/>
            <person name="Rokitta S."/>
            <person name="Shiraiwa Y."/>
            <person name="Soanes D.M."/>
            <person name="van der Giezen M."/>
            <person name="Wahlund T.M."/>
            <person name="Williams B."/>
            <person name="Wilson W."/>
            <person name="Wolfe G."/>
            <person name="Wurch L.L."/>
        </authorList>
    </citation>
    <scope>NUCLEOTIDE SEQUENCE</scope>
</reference>
<keyword evidence="2" id="KW-1133">Transmembrane helix</keyword>
<evidence type="ECO:0000256" key="2">
    <source>
        <dbReference type="SAM" id="Phobius"/>
    </source>
</evidence>
<keyword evidence="2" id="KW-0472">Membrane</keyword>
<evidence type="ECO:0000313" key="3">
    <source>
        <dbReference type="EnsemblProtists" id="EOD20703"/>
    </source>
</evidence>
<dbReference type="Proteomes" id="UP000013827">
    <property type="component" value="Unassembled WGS sequence"/>
</dbReference>
<organism evidence="3 4">
    <name type="scientific">Emiliania huxleyi (strain CCMP1516)</name>
    <dbReference type="NCBI Taxonomy" id="280463"/>
    <lineage>
        <taxon>Eukaryota</taxon>
        <taxon>Haptista</taxon>
        <taxon>Haptophyta</taxon>
        <taxon>Prymnesiophyceae</taxon>
        <taxon>Isochrysidales</taxon>
        <taxon>Noelaerhabdaceae</taxon>
        <taxon>Emiliania</taxon>
    </lineage>
</organism>
<dbReference type="GeneID" id="17266250"/>
<name>A0A0D3JB18_EMIH1</name>
<keyword evidence="4" id="KW-1185">Reference proteome</keyword>
<proteinExistence type="predicted"/>
<dbReference type="RefSeq" id="XP_005773132.1">
    <property type="nucleotide sequence ID" value="XM_005773075.1"/>
</dbReference>
<dbReference type="KEGG" id="ehx:EMIHUDRAFT_315975"/>
<evidence type="ECO:0000256" key="1">
    <source>
        <dbReference type="SAM" id="MobiDB-lite"/>
    </source>
</evidence>
<dbReference type="EnsemblProtists" id="EOD20703">
    <property type="protein sequence ID" value="EOD20703"/>
    <property type="gene ID" value="EMIHUDRAFT_315975"/>
</dbReference>
<sequence length="114" mass="11559">MSLSSLCKAGGPTLGACLPAQRAVLFAWSLSSGVGPPFDVAFSFLLTALAMLSVALAACRPVHLAPAAARARGYLGGSSATQQLSRSRGSQELVAAQAAQSGADSVTAREGRRR</sequence>
<dbReference type="HOGENOM" id="CLU_2125766_0_0_1"/>
<accession>A0A0D3JB18</accession>
<reference evidence="3" key="2">
    <citation type="submission" date="2024-10" db="UniProtKB">
        <authorList>
            <consortium name="EnsemblProtists"/>
        </authorList>
    </citation>
    <scope>IDENTIFICATION</scope>
</reference>
<protein>
    <submittedName>
        <fullName evidence="3">Uncharacterized protein</fullName>
    </submittedName>
</protein>
<feature type="transmembrane region" description="Helical" evidence="2">
    <location>
        <begin position="40"/>
        <end position="62"/>
    </location>
</feature>
<keyword evidence="2" id="KW-0812">Transmembrane</keyword>
<dbReference type="AlphaFoldDB" id="A0A0D3JB18"/>
<feature type="region of interest" description="Disordered" evidence="1">
    <location>
        <begin position="95"/>
        <end position="114"/>
    </location>
</feature>